<dbReference type="AlphaFoldDB" id="A0A6B8W285"/>
<dbReference type="RefSeq" id="WP_156232717.1">
    <property type="nucleotide sequence ID" value="NZ_CP046455.1"/>
</dbReference>
<dbReference type="GO" id="GO:0005829">
    <property type="term" value="C:cytosol"/>
    <property type="evidence" value="ECO:0007669"/>
    <property type="project" value="TreeGrafter"/>
</dbReference>
<dbReference type="InterPro" id="IPR017583">
    <property type="entry name" value="Tagatose/fructose_Pkinase"/>
</dbReference>
<dbReference type="Pfam" id="PF00294">
    <property type="entry name" value="PfkB"/>
    <property type="match status" value="1"/>
</dbReference>
<evidence type="ECO:0000256" key="1">
    <source>
        <dbReference type="ARBA" id="ARBA00010688"/>
    </source>
</evidence>
<dbReference type="NCBIfam" id="TIGR03168">
    <property type="entry name" value="1-PFK"/>
    <property type="match status" value="1"/>
</dbReference>
<organism evidence="8 9">
    <name type="scientific">Corynebacterium occultum</name>
    <dbReference type="NCBI Taxonomy" id="2675219"/>
    <lineage>
        <taxon>Bacteria</taxon>
        <taxon>Bacillati</taxon>
        <taxon>Actinomycetota</taxon>
        <taxon>Actinomycetes</taxon>
        <taxon>Mycobacteriales</taxon>
        <taxon>Corynebacteriaceae</taxon>
        <taxon>Corynebacterium</taxon>
    </lineage>
</organism>
<evidence type="ECO:0000313" key="9">
    <source>
        <dbReference type="Proteomes" id="UP000424462"/>
    </source>
</evidence>
<dbReference type="EMBL" id="CP046455">
    <property type="protein sequence ID" value="QGU07614.1"/>
    <property type="molecule type" value="Genomic_DNA"/>
</dbReference>
<comment type="similarity">
    <text evidence="1">Belongs to the carbohydrate kinase PfkB family.</text>
</comment>
<dbReference type="InterPro" id="IPR011611">
    <property type="entry name" value="PfkB_dom"/>
</dbReference>
<dbReference type="SUPFAM" id="SSF53613">
    <property type="entry name" value="Ribokinase-like"/>
    <property type="match status" value="1"/>
</dbReference>
<dbReference type="CDD" id="cd01164">
    <property type="entry name" value="FruK_PfkB_like"/>
    <property type="match status" value="1"/>
</dbReference>
<dbReference type="Gene3D" id="3.40.1190.20">
    <property type="match status" value="1"/>
</dbReference>
<keyword evidence="2 6" id="KW-0808">Transferase</keyword>
<evidence type="ECO:0000259" key="7">
    <source>
        <dbReference type="Pfam" id="PF00294"/>
    </source>
</evidence>
<name>A0A6B8W285_9CORY</name>
<accession>A0A6B8W285</accession>
<evidence type="ECO:0000313" key="8">
    <source>
        <dbReference type="EMBL" id="QGU07614.1"/>
    </source>
</evidence>
<evidence type="ECO:0000256" key="5">
    <source>
        <dbReference type="ARBA" id="ARBA00022840"/>
    </source>
</evidence>
<dbReference type="EC" id="2.7.1.11" evidence="8"/>
<sequence length="321" mass="34183">MILTFTPNPSIDRSLELSAPLQRGEVQRLVASRRAPGGKGINVAHSLHLAGHPTLAILPARADDPLLPLINRSGLPFSRVEIEELVRINTTVTEPDGTTTKLNGPGATLSARAQIELTEKLLNHSCQAQWLVMAGSLPPGVPVDWYSQLIRTVRSLRPELKIVVDTSEGPLREVVANVADAAPDLIKPNALELGQLLGTDGRHWEQQAEQGNLAPVIRAARQLNEQGIPEVLVTLGPAGALLLCPEGLWYATGPEMRPVSTVGAGDALLGGYLLGRVRGMSPEQCLGQAVAYGRAAVELPGTVMPSPGHLQPTRVTVTRLP</sequence>
<keyword evidence="9" id="KW-1185">Reference proteome</keyword>
<evidence type="ECO:0000256" key="4">
    <source>
        <dbReference type="ARBA" id="ARBA00022777"/>
    </source>
</evidence>
<keyword evidence="3" id="KW-0547">Nucleotide-binding</keyword>
<dbReference type="GO" id="GO:0005524">
    <property type="term" value="F:ATP binding"/>
    <property type="evidence" value="ECO:0007669"/>
    <property type="project" value="UniProtKB-KW"/>
</dbReference>
<dbReference type="InterPro" id="IPR002173">
    <property type="entry name" value="Carboh/pur_kinase_PfkB_CS"/>
</dbReference>
<evidence type="ECO:0000256" key="6">
    <source>
        <dbReference type="PIRNR" id="PIRNR000535"/>
    </source>
</evidence>
<dbReference type="PROSITE" id="PS00584">
    <property type="entry name" value="PFKB_KINASES_2"/>
    <property type="match status" value="1"/>
</dbReference>
<evidence type="ECO:0000256" key="3">
    <source>
        <dbReference type="ARBA" id="ARBA00022741"/>
    </source>
</evidence>
<dbReference type="GO" id="GO:0003872">
    <property type="term" value="F:6-phosphofructokinase activity"/>
    <property type="evidence" value="ECO:0007669"/>
    <property type="project" value="UniProtKB-EC"/>
</dbReference>
<keyword evidence="4 8" id="KW-0418">Kinase</keyword>
<dbReference type="KEGG" id="cok:COCCU_08450"/>
<dbReference type="InterPro" id="IPR029056">
    <property type="entry name" value="Ribokinase-like"/>
</dbReference>
<proteinExistence type="inferred from homology"/>
<evidence type="ECO:0000256" key="2">
    <source>
        <dbReference type="ARBA" id="ARBA00022679"/>
    </source>
</evidence>
<protein>
    <submittedName>
        <fullName evidence="8">6-phosphofructokinase isozyme 2</fullName>
        <ecNumber evidence="8">2.7.1.11</ecNumber>
    </submittedName>
</protein>
<dbReference type="PANTHER" id="PTHR46566">
    <property type="entry name" value="1-PHOSPHOFRUCTOKINASE-RELATED"/>
    <property type="match status" value="1"/>
</dbReference>
<keyword evidence="5" id="KW-0067">ATP-binding</keyword>
<reference evidence="8 9" key="1">
    <citation type="submission" date="2019-11" db="EMBL/GenBank/DDBJ databases">
        <title>Complete genome sequence of Corynebacterium kalinowskii 1959, a novel Corynebacterium species isolated from soil of a small paddock in Vilsendorf, Germany.</title>
        <authorList>
            <person name="Schaffert L."/>
            <person name="Ruwe M."/>
            <person name="Milse J."/>
            <person name="Hanuschka K."/>
            <person name="Ortseifen V."/>
            <person name="Droste J."/>
            <person name="Brandt D."/>
            <person name="Schlueter L."/>
            <person name="Kutter Y."/>
            <person name="Vinke S."/>
            <person name="Viehoefer P."/>
            <person name="Jacob L."/>
            <person name="Luebke N.-C."/>
            <person name="Schulte-Berndt E."/>
            <person name="Hain C."/>
            <person name="Linder M."/>
            <person name="Schmidt P."/>
            <person name="Wollenschlaeger L."/>
            <person name="Luttermann T."/>
            <person name="Thieme E."/>
            <person name="Hassa J."/>
            <person name="Haak M."/>
            <person name="Wittchen M."/>
            <person name="Mentz A."/>
            <person name="Persicke M."/>
            <person name="Busche T."/>
            <person name="Ruckert C."/>
        </authorList>
    </citation>
    <scope>NUCLEOTIDE SEQUENCE [LARGE SCALE GENOMIC DNA]</scope>
    <source>
        <strain evidence="8 9">2039</strain>
    </source>
</reference>
<feature type="domain" description="Carbohydrate kinase PfkB" evidence="7">
    <location>
        <begin position="21"/>
        <end position="306"/>
    </location>
</feature>
<dbReference type="PIRSF" id="PIRSF000535">
    <property type="entry name" value="1PFK/6PFK/LacC"/>
    <property type="match status" value="1"/>
</dbReference>
<gene>
    <name evidence="8" type="primary">pfkB</name>
    <name evidence="8" type="ORF">COCCU_08450</name>
</gene>
<dbReference type="PANTHER" id="PTHR46566:SF5">
    <property type="entry name" value="1-PHOSPHOFRUCTOKINASE"/>
    <property type="match status" value="1"/>
</dbReference>
<dbReference type="Proteomes" id="UP000424462">
    <property type="component" value="Chromosome"/>
</dbReference>